<name>A0AAD7WAE0_9TELE</name>
<proteinExistence type="predicted"/>
<reference evidence="2" key="1">
    <citation type="journal article" date="2023" name="Science">
        <title>Genome structures resolve the early diversification of teleost fishes.</title>
        <authorList>
            <person name="Parey E."/>
            <person name="Louis A."/>
            <person name="Montfort J."/>
            <person name="Bouchez O."/>
            <person name="Roques C."/>
            <person name="Iampietro C."/>
            <person name="Lluch J."/>
            <person name="Castinel A."/>
            <person name="Donnadieu C."/>
            <person name="Desvignes T."/>
            <person name="Floi Bucao C."/>
            <person name="Jouanno E."/>
            <person name="Wen M."/>
            <person name="Mejri S."/>
            <person name="Dirks R."/>
            <person name="Jansen H."/>
            <person name="Henkel C."/>
            <person name="Chen W.J."/>
            <person name="Zahm M."/>
            <person name="Cabau C."/>
            <person name="Klopp C."/>
            <person name="Thompson A.W."/>
            <person name="Robinson-Rechavi M."/>
            <person name="Braasch I."/>
            <person name="Lecointre G."/>
            <person name="Bobe J."/>
            <person name="Postlethwait J.H."/>
            <person name="Berthelot C."/>
            <person name="Roest Crollius H."/>
            <person name="Guiguen Y."/>
        </authorList>
    </citation>
    <scope>NUCLEOTIDE SEQUENCE</scope>
    <source>
        <strain evidence="2">NC1722</strain>
    </source>
</reference>
<evidence type="ECO:0000313" key="2">
    <source>
        <dbReference type="EMBL" id="KAJ8388754.1"/>
    </source>
</evidence>
<keyword evidence="3" id="KW-1185">Reference proteome</keyword>
<feature type="compositionally biased region" description="Polar residues" evidence="1">
    <location>
        <begin position="148"/>
        <end position="163"/>
    </location>
</feature>
<feature type="region of interest" description="Disordered" evidence="1">
    <location>
        <begin position="109"/>
        <end position="189"/>
    </location>
</feature>
<dbReference type="EMBL" id="JAINUG010000190">
    <property type="protein sequence ID" value="KAJ8388754.1"/>
    <property type="molecule type" value="Genomic_DNA"/>
</dbReference>
<gene>
    <name evidence="2" type="ORF">AAFF_G00129870</name>
</gene>
<dbReference type="Proteomes" id="UP001221898">
    <property type="component" value="Unassembled WGS sequence"/>
</dbReference>
<protein>
    <submittedName>
        <fullName evidence="2">Uncharacterized protein</fullName>
    </submittedName>
</protein>
<comment type="caution">
    <text evidence="2">The sequence shown here is derived from an EMBL/GenBank/DDBJ whole genome shotgun (WGS) entry which is preliminary data.</text>
</comment>
<sequence length="281" mass="30060">MCGLGAGTSFCGVVVFSGSSQHLVRFGSHNTSPCFDKMETVIPQKPPRNLTIGAAGVAAFLWEERLSEVIISHPLPQEQLVSVGLIPKAQSAPPRAACQGICSPDIPPRQGVAQDYPGRNTGKSGREAAGALSGHAHLHTRPEKNRRAVTQTQAPPTSHSVTCSGPACRRRDYRPAGADNGINGMGGSITLEPHRMRPIAHNRRVGRGIGLGRVHGRVASWDTRRSETGTPAYFHPRGLSTTAQPKACICMRLDSVRPSAESGLCLQFRREKGQSRRGTLA</sequence>
<evidence type="ECO:0000256" key="1">
    <source>
        <dbReference type="SAM" id="MobiDB-lite"/>
    </source>
</evidence>
<accession>A0AAD7WAE0</accession>
<evidence type="ECO:0000313" key="3">
    <source>
        <dbReference type="Proteomes" id="UP001221898"/>
    </source>
</evidence>
<dbReference type="AlphaFoldDB" id="A0AAD7WAE0"/>
<organism evidence="2 3">
    <name type="scientific">Aldrovandia affinis</name>
    <dbReference type="NCBI Taxonomy" id="143900"/>
    <lineage>
        <taxon>Eukaryota</taxon>
        <taxon>Metazoa</taxon>
        <taxon>Chordata</taxon>
        <taxon>Craniata</taxon>
        <taxon>Vertebrata</taxon>
        <taxon>Euteleostomi</taxon>
        <taxon>Actinopterygii</taxon>
        <taxon>Neopterygii</taxon>
        <taxon>Teleostei</taxon>
        <taxon>Notacanthiformes</taxon>
        <taxon>Halosauridae</taxon>
        <taxon>Aldrovandia</taxon>
    </lineage>
</organism>